<evidence type="ECO:0000313" key="1">
    <source>
        <dbReference type="EMBL" id="KAJ7422873.1"/>
    </source>
</evidence>
<comment type="caution">
    <text evidence="1">The sequence shown here is derived from an EMBL/GenBank/DDBJ whole genome shotgun (WGS) entry which is preliminary data.</text>
</comment>
<reference evidence="1" key="1">
    <citation type="submission" date="2019-10" db="EMBL/GenBank/DDBJ databases">
        <authorList>
            <person name="Soares A.E.R."/>
            <person name="Aleixo A."/>
            <person name="Schneider P."/>
            <person name="Miyaki C.Y."/>
            <person name="Schneider M.P."/>
            <person name="Mello C."/>
            <person name="Vasconcelos A.T.R."/>
        </authorList>
    </citation>
    <scope>NUCLEOTIDE SEQUENCE</scope>
    <source>
        <tissue evidence="1">Muscle</tissue>
    </source>
</reference>
<evidence type="ECO:0000313" key="2">
    <source>
        <dbReference type="Proteomes" id="UP001145742"/>
    </source>
</evidence>
<keyword evidence="2" id="KW-1185">Reference proteome</keyword>
<dbReference type="EMBL" id="WHWB01032939">
    <property type="protein sequence ID" value="KAJ7422873.1"/>
    <property type="molecule type" value="Genomic_DNA"/>
</dbReference>
<gene>
    <name evidence="1" type="ORF">WISP_36334</name>
</gene>
<dbReference type="PANTHER" id="PTHR33395">
    <property type="entry name" value="TRANSCRIPTASE, PUTATIVE-RELATED-RELATED"/>
    <property type="match status" value="1"/>
</dbReference>
<dbReference type="PANTHER" id="PTHR33395:SF22">
    <property type="entry name" value="REVERSE TRANSCRIPTASE DOMAIN-CONTAINING PROTEIN"/>
    <property type="match status" value="1"/>
</dbReference>
<sequence>MIIFKRSWRSGKVLENWKKVSITLVFKKGKKENPGNYQKVSFTSIPGKVMEPLILETIIIHMNDKKVIRNSQHGFNKGKLWKCGLEDLGAKKASGILECIRTSIDSKLKELILSLYSALLRSHL</sequence>
<dbReference type="Proteomes" id="UP001145742">
    <property type="component" value="Unassembled WGS sequence"/>
</dbReference>
<accession>A0ABQ9DJ64</accession>
<evidence type="ECO:0008006" key="3">
    <source>
        <dbReference type="Google" id="ProtNLM"/>
    </source>
</evidence>
<proteinExistence type="predicted"/>
<name>A0ABQ9DJ64_9PASS</name>
<organism evidence="1 2">
    <name type="scientific">Willisornis vidua</name>
    <name type="common">Xingu scale-backed antbird</name>
    <dbReference type="NCBI Taxonomy" id="1566151"/>
    <lineage>
        <taxon>Eukaryota</taxon>
        <taxon>Metazoa</taxon>
        <taxon>Chordata</taxon>
        <taxon>Craniata</taxon>
        <taxon>Vertebrata</taxon>
        <taxon>Euteleostomi</taxon>
        <taxon>Archelosauria</taxon>
        <taxon>Archosauria</taxon>
        <taxon>Dinosauria</taxon>
        <taxon>Saurischia</taxon>
        <taxon>Theropoda</taxon>
        <taxon>Coelurosauria</taxon>
        <taxon>Aves</taxon>
        <taxon>Neognathae</taxon>
        <taxon>Neoaves</taxon>
        <taxon>Telluraves</taxon>
        <taxon>Australaves</taxon>
        <taxon>Passeriformes</taxon>
        <taxon>Thamnophilidae</taxon>
        <taxon>Willisornis</taxon>
    </lineage>
</organism>
<protein>
    <recommendedName>
        <fullName evidence="3">Reverse transcriptase domain-containing protein</fullName>
    </recommendedName>
</protein>